<dbReference type="Pfam" id="PF01284">
    <property type="entry name" value="MARVEL"/>
    <property type="match status" value="1"/>
</dbReference>
<evidence type="ECO:0000313" key="7">
    <source>
        <dbReference type="EMBL" id="QCC62993.1"/>
    </source>
</evidence>
<proteinExistence type="predicted"/>
<dbReference type="GO" id="GO:0016020">
    <property type="term" value="C:membrane"/>
    <property type="evidence" value="ECO:0007669"/>
    <property type="project" value="UniProtKB-SubCell"/>
</dbReference>
<feature type="transmembrane region" description="Helical" evidence="5">
    <location>
        <begin position="12"/>
        <end position="36"/>
    </location>
</feature>
<keyword evidence="3 5" id="KW-1133">Transmembrane helix</keyword>
<accession>A0A4D6ICJ8</accession>
<dbReference type="PANTHER" id="PTHR37451">
    <property type="entry name" value="MARVEL DOMAIN"/>
    <property type="match status" value="1"/>
</dbReference>
<dbReference type="AlphaFoldDB" id="A0A4D6ICJ8"/>
<evidence type="ECO:0000256" key="2">
    <source>
        <dbReference type="ARBA" id="ARBA00022692"/>
    </source>
</evidence>
<name>A0A4D6ICJ8_PHOSX</name>
<evidence type="ECO:0000256" key="1">
    <source>
        <dbReference type="ARBA" id="ARBA00004141"/>
    </source>
</evidence>
<organism evidence="7">
    <name type="scientific">Phoma sp</name>
    <dbReference type="NCBI Taxonomy" id="1707701"/>
    <lineage>
        <taxon>Eukaryota</taxon>
        <taxon>Fungi</taxon>
        <taxon>Dikarya</taxon>
        <taxon>Ascomycota</taxon>
        <taxon>Pezizomycotina</taxon>
        <taxon>Dothideomycetes</taxon>
        <taxon>Pleosporomycetidae</taxon>
        <taxon>Pleosporales</taxon>
        <taxon>Pleosporineae</taxon>
        <taxon>Didymellaceae</taxon>
        <taxon>Phoma</taxon>
    </lineage>
</organism>
<feature type="transmembrane region" description="Helical" evidence="5">
    <location>
        <begin position="56"/>
        <end position="77"/>
    </location>
</feature>
<keyword evidence="2 5" id="KW-0812">Transmembrane</keyword>
<evidence type="ECO:0000256" key="4">
    <source>
        <dbReference type="ARBA" id="ARBA00023136"/>
    </source>
</evidence>
<feature type="transmembrane region" description="Helical" evidence="5">
    <location>
        <begin position="86"/>
        <end position="112"/>
    </location>
</feature>
<dbReference type="EMBL" id="MK043052">
    <property type="protein sequence ID" value="QCC62993.1"/>
    <property type="molecule type" value="Genomic_DNA"/>
</dbReference>
<reference evidence="7" key="1">
    <citation type="journal article" date="2019" name="BMC Genomics">
        <title>Genomics-driven discovery of a biosynthetic gene cluster required for the synthesis of BII-Rafflesfungin from the fungus Phoma sp. F3723.</title>
        <authorList>
            <person name="Sinha S."/>
            <person name="Ng C.E."/>
            <person name="Leong C.Y."/>
            <person name="Ng V."/>
            <person name="Goh F."/>
            <person name="Low K.N."/>
            <person name="Chen S."/>
            <person name="Lezhava A."/>
            <person name="Alfatah M."/>
            <person name="Arumugam P."/>
            <person name="Kanagasundaram Y."/>
            <person name="Ng S.B."/>
            <person name="Eisenhaber B."/>
            <person name="Eisenhaber F."/>
        </authorList>
    </citation>
    <scope>NUCLEOTIDE SEQUENCE</scope>
    <source>
        <strain evidence="7">F3723</strain>
    </source>
</reference>
<keyword evidence="4 5" id="KW-0472">Membrane</keyword>
<protein>
    <submittedName>
        <fullName evidence="7">MARVEL domain containing protein</fullName>
    </submittedName>
</protein>
<comment type="subcellular location">
    <subcellularLocation>
        <location evidence="1">Membrane</location>
        <topology evidence="1">Multi-pass membrane protein</topology>
    </subcellularLocation>
</comment>
<dbReference type="InterPro" id="IPR008253">
    <property type="entry name" value="Marvel"/>
</dbReference>
<feature type="transmembrane region" description="Helical" evidence="5">
    <location>
        <begin position="132"/>
        <end position="155"/>
    </location>
</feature>
<feature type="domain" description="MARVEL" evidence="6">
    <location>
        <begin position="5"/>
        <end position="149"/>
    </location>
</feature>
<evidence type="ECO:0000259" key="6">
    <source>
        <dbReference type="Pfam" id="PF01284"/>
    </source>
</evidence>
<evidence type="ECO:0000256" key="5">
    <source>
        <dbReference type="SAM" id="Phobius"/>
    </source>
</evidence>
<dbReference type="PANTHER" id="PTHR37451:SF1">
    <property type="entry name" value="MARVEL DOMAIN-CONTAINING PROTEIN"/>
    <property type="match status" value="1"/>
</dbReference>
<evidence type="ECO:0000256" key="3">
    <source>
        <dbReference type="ARBA" id="ARBA00022989"/>
    </source>
</evidence>
<sequence length="166" mass="17865">MAENRTLNLALRALQVICALIVMGTDGYAINVYRGYSSEVDTHWGGFTAWNGVPNAWGFLLFCAAWTIIVFIFQLVAGNATAHRPFLVGCISVGAELVAVISWFAGWIAVAVNIGTRSCATGYVACDALKAATVFGAVEWLLFMVTAFLAVSLFLNSKRQKSTSTN</sequence>